<feature type="transmembrane region" description="Helical" evidence="5">
    <location>
        <begin position="80"/>
        <end position="102"/>
    </location>
</feature>
<keyword evidence="4 5" id="KW-0472">Membrane</keyword>
<evidence type="ECO:0000256" key="2">
    <source>
        <dbReference type="ARBA" id="ARBA00022692"/>
    </source>
</evidence>
<evidence type="ECO:0000256" key="5">
    <source>
        <dbReference type="SAM" id="Phobius"/>
    </source>
</evidence>
<comment type="caution">
    <text evidence="6">The sequence shown here is derived from an EMBL/GenBank/DDBJ whole genome shotgun (WGS) entry which is preliminary data.</text>
</comment>
<evidence type="ECO:0000313" key="6">
    <source>
        <dbReference type="EMBL" id="KAF7274146.1"/>
    </source>
</evidence>
<proteinExistence type="predicted"/>
<protein>
    <recommendedName>
        <fullName evidence="8">Tetraspanin</fullName>
    </recommendedName>
</protein>
<accession>A0A834I7J8</accession>
<sequence>MSEILPSPLHCYEIFDEKLLIYYTSGFLCIFGVITTGVALHAQKMPGPQVSIAQASIILGIVTCMFSLLGTVSIRTRQVWLTIINSIILACIFGVNVVYGLIGLTTTAEISIKAFLGNIFSMKDKNTFNTDVKIVQDYYRCCGYDGPFGEDVVIYKETYISKGKDPVGIMNASHLIDECCKEIQTVCTILDSYPTSCLEAILRTHKDWSKILGIILLLTAFNIIIVLFMYVQQIKATFF</sequence>
<gene>
    <name evidence="6" type="ORF">GWI33_013171</name>
</gene>
<dbReference type="AlphaFoldDB" id="A0A834I7J8"/>
<feature type="transmembrane region" description="Helical" evidence="5">
    <location>
        <begin position="52"/>
        <end position="74"/>
    </location>
</feature>
<evidence type="ECO:0000256" key="3">
    <source>
        <dbReference type="ARBA" id="ARBA00022989"/>
    </source>
</evidence>
<dbReference type="OrthoDB" id="10422340at2759"/>
<dbReference type="InterPro" id="IPR008952">
    <property type="entry name" value="Tetraspanin_EC2_sf"/>
</dbReference>
<organism evidence="6 7">
    <name type="scientific">Rhynchophorus ferrugineus</name>
    <name type="common">Red palm weevil</name>
    <name type="synonym">Curculio ferrugineus</name>
    <dbReference type="NCBI Taxonomy" id="354439"/>
    <lineage>
        <taxon>Eukaryota</taxon>
        <taxon>Metazoa</taxon>
        <taxon>Ecdysozoa</taxon>
        <taxon>Arthropoda</taxon>
        <taxon>Hexapoda</taxon>
        <taxon>Insecta</taxon>
        <taxon>Pterygota</taxon>
        <taxon>Neoptera</taxon>
        <taxon>Endopterygota</taxon>
        <taxon>Coleoptera</taxon>
        <taxon>Polyphaga</taxon>
        <taxon>Cucujiformia</taxon>
        <taxon>Curculionidae</taxon>
        <taxon>Dryophthorinae</taxon>
        <taxon>Rhynchophorus</taxon>
    </lineage>
</organism>
<dbReference type="GO" id="GO:0016020">
    <property type="term" value="C:membrane"/>
    <property type="evidence" value="ECO:0007669"/>
    <property type="project" value="UniProtKB-SubCell"/>
</dbReference>
<dbReference type="SUPFAM" id="SSF48652">
    <property type="entry name" value="Tetraspanin"/>
    <property type="match status" value="1"/>
</dbReference>
<feature type="transmembrane region" description="Helical" evidence="5">
    <location>
        <begin position="211"/>
        <end position="231"/>
    </location>
</feature>
<evidence type="ECO:0000313" key="7">
    <source>
        <dbReference type="Proteomes" id="UP000625711"/>
    </source>
</evidence>
<keyword evidence="2 5" id="KW-0812">Transmembrane</keyword>
<dbReference type="Pfam" id="PF00335">
    <property type="entry name" value="Tetraspanin"/>
    <property type="match status" value="1"/>
</dbReference>
<name>A0A834I7J8_RHYFE</name>
<dbReference type="Proteomes" id="UP000625711">
    <property type="component" value="Unassembled WGS sequence"/>
</dbReference>
<dbReference type="InterPro" id="IPR018499">
    <property type="entry name" value="Tetraspanin/Peripherin"/>
</dbReference>
<dbReference type="EMBL" id="JAACXV010013053">
    <property type="protein sequence ID" value="KAF7274146.1"/>
    <property type="molecule type" value="Genomic_DNA"/>
</dbReference>
<reference evidence="6" key="1">
    <citation type="submission" date="2020-08" db="EMBL/GenBank/DDBJ databases">
        <title>Genome sequencing and assembly of the red palm weevil Rhynchophorus ferrugineus.</title>
        <authorList>
            <person name="Dias G.B."/>
            <person name="Bergman C.M."/>
            <person name="Manee M."/>
        </authorList>
    </citation>
    <scope>NUCLEOTIDE SEQUENCE</scope>
    <source>
        <strain evidence="6">AA-2017</strain>
        <tissue evidence="6">Whole larva</tissue>
    </source>
</reference>
<keyword evidence="7" id="KW-1185">Reference proteome</keyword>
<comment type="subcellular location">
    <subcellularLocation>
        <location evidence="1">Membrane</location>
        <topology evidence="1">Multi-pass membrane protein</topology>
    </subcellularLocation>
</comment>
<keyword evidence="3 5" id="KW-1133">Transmembrane helix</keyword>
<evidence type="ECO:0000256" key="4">
    <source>
        <dbReference type="ARBA" id="ARBA00023136"/>
    </source>
</evidence>
<evidence type="ECO:0008006" key="8">
    <source>
        <dbReference type="Google" id="ProtNLM"/>
    </source>
</evidence>
<feature type="transmembrane region" description="Helical" evidence="5">
    <location>
        <begin position="20"/>
        <end position="40"/>
    </location>
</feature>
<evidence type="ECO:0000256" key="1">
    <source>
        <dbReference type="ARBA" id="ARBA00004141"/>
    </source>
</evidence>